<dbReference type="EMBL" id="OV725077">
    <property type="protein sequence ID" value="CAH1390378.1"/>
    <property type="molecule type" value="Genomic_DNA"/>
</dbReference>
<protein>
    <submittedName>
        <fullName evidence="2">Uncharacterized protein</fullName>
    </submittedName>
</protein>
<organism evidence="2 3">
    <name type="scientific">Nezara viridula</name>
    <name type="common">Southern green stink bug</name>
    <name type="synonym">Cimex viridulus</name>
    <dbReference type="NCBI Taxonomy" id="85310"/>
    <lineage>
        <taxon>Eukaryota</taxon>
        <taxon>Metazoa</taxon>
        <taxon>Ecdysozoa</taxon>
        <taxon>Arthropoda</taxon>
        <taxon>Hexapoda</taxon>
        <taxon>Insecta</taxon>
        <taxon>Pterygota</taxon>
        <taxon>Neoptera</taxon>
        <taxon>Paraneoptera</taxon>
        <taxon>Hemiptera</taxon>
        <taxon>Heteroptera</taxon>
        <taxon>Panheteroptera</taxon>
        <taxon>Pentatomomorpha</taxon>
        <taxon>Pentatomoidea</taxon>
        <taxon>Pentatomidae</taxon>
        <taxon>Pentatominae</taxon>
        <taxon>Nezara</taxon>
    </lineage>
</organism>
<evidence type="ECO:0000256" key="1">
    <source>
        <dbReference type="SAM" id="MobiDB-lite"/>
    </source>
</evidence>
<dbReference type="AlphaFoldDB" id="A0A9P0E592"/>
<keyword evidence="3" id="KW-1185">Reference proteome</keyword>
<feature type="region of interest" description="Disordered" evidence="1">
    <location>
        <begin position="69"/>
        <end position="137"/>
    </location>
</feature>
<dbReference type="Proteomes" id="UP001152798">
    <property type="component" value="Chromosome 1"/>
</dbReference>
<reference evidence="2" key="1">
    <citation type="submission" date="2022-01" db="EMBL/GenBank/DDBJ databases">
        <authorList>
            <person name="King R."/>
        </authorList>
    </citation>
    <scope>NUCLEOTIDE SEQUENCE</scope>
</reference>
<evidence type="ECO:0000313" key="3">
    <source>
        <dbReference type="Proteomes" id="UP001152798"/>
    </source>
</evidence>
<proteinExistence type="predicted"/>
<gene>
    <name evidence="2" type="ORF">NEZAVI_LOCUS1593</name>
</gene>
<evidence type="ECO:0000313" key="2">
    <source>
        <dbReference type="EMBL" id="CAH1390378.1"/>
    </source>
</evidence>
<name>A0A9P0E592_NEZVI</name>
<sequence length="169" mass="18709">MLCYDVKRRIYTGSSINLPGGGQQQPPVLIRSRKFYWELALFSGIIRRSQRAAREQSLKNAAEVGDLSRSNIIDNMEGDEREEGDPPRVSRSTAKRARKVSLVDNAEASEFEDPDGDSPAEANIERPLTMGNVPESCRVPPLDPSNYRSAARYGASVRCGFILCWCAAS</sequence>
<accession>A0A9P0E592</accession>
<feature type="compositionally biased region" description="Acidic residues" evidence="1">
    <location>
        <begin position="107"/>
        <end position="118"/>
    </location>
</feature>